<dbReference type="InterPro" id="IPR010985">
    <property type="entry name" value="Ribbon_hlx_hlx"/>
</dbReference>
<dbReference type="EMBL" id="JAQFWP010000025">
    <property type="protein sequence ID" value="MDA2805777.1"/>
    <property type="molecule type" value="Genomic_DNA"/>
</dbReference>
<dbReference type="SUPFAM" id="SSF47598">
    <property type="entry name" value="Ribbon-helix-helix"/>
    <property type="match status" value="1"/>
</dbReference>
<evidence type="ECO:0000313" key="2">
    <source>
        <dbReference type="Proteomes" id="UP001165685"/>
    </source>
</evidence>
<organism evidence="1 2">
    <name type="scientific">Nocardiopsis suaedae</name>
    <dbReference type="NCBI Taxonomy" id="3018444"/>
    <lineage>
        <taxon>Bacteria</taxon>
        <taxon>Bacillati</taxon>
        <taxon>Actinomycetota</taxon>
        <taxon>Actinomycetes</taxon>
        <taxon>Streptosporangiales</taxon>
        <taxon>Nocardiopsidaceae</taxon>
        <taxon>Nocardiopsis</taxon>
    </lineage>
</organism>
<proteinExistence type="predicted"/>
<keyword evidence="2" id="KW-1185">Reference proteome</keyword>
<protein>
    <recommendedName>
        <fullName evidence="3">Antitoxin</fullName>
    </recommendedName>
</protein>
<sequence length="78" mass="8882">MSDETSVLEIRDVPPEALEILRARAERRSLSLAAYLRELILDEASLPGLDDVMARLAEDEPIAYTEEDLRDFRAADHR</sequence>
<gene>
    <name evidence="1" type="ORF">O4U47_14770</name>
</gene>
<reference evidence="1" key="1">
    <citation type="submission" date="2023-01" db="EMBL/GenBank/DDBJ databases">
        <title>Draft genome sequence of Nocardiopsis sp. LSu2-4 isolated from halophytes.</title>
        <authorList>
            <person name="Duangmal K."/>
            <person name="Chantavorakit T."/>
        </authorList>
    </citation>
    <scope>NUCLEOTIDE SEQUENCE</scope>
    <source>
        <strain evidence="1">LSu2-4</strain>
    </source>
</reference>
<name>A0ABT4TM64_9ACTN</name>
<evidence type="ECO:0000313" key="1">
    <source>
        <dbReference type="EMBL" id="MDA2805777.1"/>
    </source>
</evidence>
<evidence type="ECO:0008006" key="3">
    <source>
        <dbReference type="Google" id="ProtNLM"/>
    </source>
</evidence>
<accession>A0ABT4TM64</accession>
<dbReference type="RefSeq" id="WP_270678427.1">
    <property type="nucleotide sequence ID" value="NZ_JAQFWP010000025.1"/>
</dbReference>
<dbReference type="Proteomes" id="UP001165685">
    <property type="component" value="Unassembled WGS sequence"/>
</dbReference>
<comment type="caution">
    <text evidence="1">The sequence shown here is derived from an EMBL/GenBank/DDBJ whole genome shotgun (WGS) entry which is preliminary data.</text>
</comment>